<dbReference type="PRINTS" id="PR01043">
    <property type="entry name" value="TRNASYNTHGLY"/>
</dbReference>
<dbReference type="EMBL" id="UYRT01114795">
    <property type="protein sequence ID" value="VDN49559.1"/>
    <property type="molecule type" value="Genomic_DNA"/>
</dbReference>
<dbReference type="InterPro" id="IPR027031">
    <property type="entry name" value="Gly-tRNA_synthase/POLG2"/>
</dbReference>
<dbReference type="WBParaSite" id="GPUH_0002686801-mRNA-1">
    <property type="protein sequence ID" value="GPUH_0002686801-mRNA-1"/>
    <property type="gene ID" value="GPUH_0002686801"/>
</dbReference>
<dbReference type="GO" id="GO:0004820">
    <property type="term" value="F:glycine-tRNA ligase activity"/>
    <property type="evidence" value="ECO:0007669"/>
    <property type="project" value="TreeGrafter"/>
</dbReference>
<dbReference type="GO" id="GO:0005739">
    <property type="term" value="C:mitochondrion"/>
    <property type="evidence" value="ECO:0007669"/>
    <property type="project" value="TreeGrafter"/>
</dbReference>
<sequence length="138" mass="15774">MELQGKLPFAAAQIGSGFRNEISPRQGLIRVREFTMCEIEHFVDPNDKSHPKFGDVRDYELVLFSACNQMDGLPAQTISVGEAVEKKTVANETLAYYMVRVHKYLLRVGVDAQRLRFRQHLSNEMAHYACVSDAEFFM</sequence>
<reference evidence="4" key="1">
    <citation type="submission" date="2016-06" db="UniProtKB">
        <authorList>
            <consortium name="WormBaseParasite"/>
        </authorList>
    </citation>
    <scope>IDENTIFICATION</scope>
</reference>
<evidence type="ECO:0000259" key="1">
    <source>
        <dbReference type="Pfam" id="PF00587"/>
    </source>
</evidence>
<dbReference type="AlphaFoldDB" id="A0A183F0U7"/>
<organism evidence="4">
    <name type="scientific">Gongylonema pulchrum</name>
    <dbReference type="NCBI Taxonomy" id="637853"/>
    <lineage>
        <taxon>Eukaryota</taxon>
        <taxon>Metazoa</taxon>
        <taxon>Ecdysozoa</taxon>
        <taxon>Nematoda</taxon>
        <taxon>Chromadorea</taxon>
        <taxon>Rhabditida</taxon>
        <taxon>Spirurina</taxon>
        <taxon>Spiruromorpha</taxon>
        <taxon>Spiruroidea</taxon>
        <taxon>Gongylonematidae</taxon>
        <taxon>Gongylonema</taxon>
    </lineage>
</organism>
<accession>A0A183F0U7</accession>
<dbReference type="PANTHER" id="PTHR10745">
    <property type="entry name" value="GLYCYL-TRNA SYNTHETASE/DNA POLYMERASE SUBUNIT GAMMA-2"/>
    <property type="match status" value="1"/>
</dbReference>
<dbReference type="SUPFAM" id="SSF55681">
    <property type="entry name" value="Class II aaRS and biotin synthetases"/>
    <property type="match status" value="1"/>
</dbReference>
<proteinExistence type="predicted"/>
<evidence type="ECO:0000313" key="3">
    <source>
        <dbReference type="Proteomes" id="UP000271098"/>
    </source>
</evidence>
<feature type="domain" description="Aminoacyl-tRNA synthetase class II (G/ P/ S/T)" evidence="1">
    <location>
        <begin position="6"/>
        <end position="61"/>
    </location>
</feature>
<dbReference type="GO" id="GO:0070150">
    <property type="term" value="P:mitochondrial glycyl-tRNA aminoacylation"/>
    <property type="evidence" value="ECO:0007669"/>
    <property type="project" value="TreeGrafter"/>
</dbReference>
<gene>
    <name evidence="2" type="ORF">GPUH_LOCUS26838</name>
</gene>
<protein>
    <submittedName>
        <fullName evidence="4">tRNA-synt_2b domain-containing protein</fullName>
    </submittedName>
</protein>
<dbReference type="GO" id="GO:0005524">
    <property type="term" value="F:ATP binding"/>
    <property type="evidence" value="ECO:0007669"/>
    <property type="project" value="InterPro"/>
</dbReference>
<evidence type="ECO:0000313" key="2">
    <source>
        <dbReference type="EMBL" id="VDN49559.1"/>
    </source>
</evidence>
<keyword evidence="3" id="KW-1185">Reference proteome</keyword>
<dbReference type="Gene3D" id="3.30.930.10">
    <property type="entry name" value="Bira Bifunctional Protein, Domain 2"/>
    <property type="match status" value="1"/>
</dbReference>
<dbReference type="OrthoDB" id="57698at2759"/>
<dbReference type="InterPro" id="IPR045864">
    <property type="entry name" value="aa-tRNA-synth_II/BPL/LPL"/>
</dbReference>
<dbReference type="Proteomes" id="UP000271098">
    <property type="component" value="Unassembled WGS sequence"/>
</dbReference>
<reference evidence="2 3" key="2">
    <citation type="submission" date="2018-11" db="EMBL/GenBank/DDBJ databases">
        <authorList>
            <consortium name="Pathogen Informatics"/>
        </authorList>
    </citation>
    <scope>NUCLEOTIDE SEQUENCE [LARGE SCALE GENOMIC DNA]</scope>
</reference>
<evidence type="ECO:0000313" key="4">
    <source>
        <dbReference type="WBParaSite" id="GPUH_0002686801-mRNA-1"/>
    </source>
</evidence>
<dbReference type="Pfam" id="PF00587">
    <property type="entry name" value="tRNA-synt_2b"/>
    <property type="match status" value="1"/>
</dbReference>
<dbReference type="InterPro" id="IPR002314">
    <property type="entry name" value="aa-tRNA-synt_IIb"/>
</dbReference>
<dbReference type="PANTHER" id="PTHR10745:SF0">
    <property type="entry name" value="GLYCINE--TRNA LIGASE"/>
    <property type="match status" value="1"/>
</dbReference>
<name>A0A183F0U7_9BILA</name>